<feature type="region of interest" description="Disordered" evidence="1">
    <location>
        <begin position="248"/>
        <end position="309"/>
    </location>
</feature>
<feature type="region of interest" description="Disordered" evidence="1">
    <location>
        <begin position="322"/>
        <end position="430"/>
    </location>
</feature>
<feature type="compositionally biased region" description="Polar residues" evidence="1">
    <location>
        <begin position="178"/>
        <end position="206"/>
    </location>
</feature>
<feature type="compositionally biased region" description="Basic and acidic residues" evidence="1">
    <location>
        <begin position="391"/>
        <end position="405"/>
    </location>
</feature>
<feature type="compositionally biased region" description="Basic residues" evidence="1">
    <location>
        <begin position="416"/>
        <end position="425"/>
    </location>
</feature>
<gene>
    <name evidence="2" type="ORF">CRENBAI_006709</name>
</gene>
<evidence type="ECO:0000313" key="2">
    <source>
        <dbReference type="EMBL" id="KAK5598637.1"/>
    </source>
</evidence>
<comment type="caution">
    <text evidence="2">The sequence shown here is derived from an EMBL/GenBank/DDBJ whole genome shotgun (WGS) entry which is preliminary data.</text>
</comment>
<feature type="region of interest" description="Disordered" evidence="1">
    <location>
        <begin position="518"/>
        <end position="539"/>
    </location>
</feature>
<proteinExistence type="predicted"/>
<feature type="compositionally biased region" description="Basic and acidic residues" evidence="1">
    <location>
        <begin position="24"/>
        <end position="42"/>
    </location>
</feature>
<evidence type="ECO:0000313" key="3">
    <source>
        <dbReference type="Proteomes" id="UP001311232"/>
    </source>
</evidence>
<feature type="region of interest" description="Disordered" evidence="1">
    <location>
        <begin position="176"/>
        <end position="206"/>
    </location>
</feature>
<dbReference type="Proteomes" id="UP001311232">
    <property type="component" value="Unassembled WGS sequence"/>
</dbReference>
<feature type="region of interest" description="Disordered" evidence="1">
    <location>
        <begin position="668"/>
        <end position="703"/>
    </location>
</feature>
<evidence type="ECO:0000256" key="1">
    <source>
        <dbReference type="SAM" id="MobiDB-lite"/>
    </source>
</evidence>
<protein>
    <submittedName>
        <fullName evidence="2">Uncharacterized protein</fullName>
    </submittedName>
</protein>
<feature type="compositionally biased region" description="Polar residues" evidence="1">
    <location>
        <begin position="677"/>
        <end position="687"/>
    </location>
</feature>
<organism evidence="2 3">
    <name type="scientific">Crenichthys baileyi</name>
    <name type="common">White River springfish</name>
    <dbReference type="NCBI Taxonomy" id="28760"/>
    <lineage>
        <taxon>Eukaryota</taxon>
        <taxon>Metazoa</taxon>
        <taxon>Chordata</taxon>
        <taxon>Craniata</taxon>
        <taxon>Vertebrata</taxon>
        <taxon>Euteleostomi</taxon>
        <taxon>Actinopterygii</taxon>
        <taxon>Neopterygii</taxon>
        <taxon>Teleostei</taxon>
        <taxon>Neoteleostei</taxon>
        <taxon>Acanthomorphata</taxon>
        <taxon>Ovalentaria</taxon>
        <taxon>Atherinomorphae</taxon>
        <taxon>Cyprinodontiformes</taxon>
        <taxon>Goodeidae</taxon>
        <taxon>Crenichthys</taxon>
    </lineage>
</organism>
<feature type="region of interest" description="Disordered" evidence="1">
    <location>
        <begin position="591"/>
        <end position="629"/>
    </location>
</feature>
<feature type="compositionally biased region" description="Basic and acidic residues" evidence="1">
    <location>
        <begin position="342"/>
        <end position="352"/>
    </location>
</feature>
<sequence>MRSSSGSLFQSLGAEQLKDLSPMVDRRARGIERRESEEEQRAQDAWTSRTEAEGWRQQGGRGGAGWRGARDLNQTDRFTVLVAQSQLRLHCRQTETEALSSTLQLNIGLVWDLHVCFMRKSDSILLWTCVIESELHSRTSSEMGSDCRFFMHVVKAAGCKVTSEEQIGSLLELEGEVQSHSPDPQQASVSDLSASMATHSDSLASHSSPVQMMDSGLLGTFSGFSQPAGIGMNVEVGTAPLQPQKLPSVSELQYPSPRAGSDVPKDHSATLPEPHAPLSPLDVSAGSLDDSWQDQTGPLSTEPPFAPSISVKFSDQADLLAASPEDTPDSWPSRESTTYAGGDERDTDGSDRKQKRKKKRRQKDEGSYEHLEGRGELEMQGAGENTPPAEESYHRIGPRRDRGEGGWEEQLGKSGARGKKSKNRKKLPEEWSVTVEPFVPSSVTASETKAEAMVDLGSPTKERMEISSAHMETNQNTWKKGFNPEEDSSPLSQGVRSPTSAAISPLVLNSELNATAAPFTMPSSTNKTTLGSVPEAASSGDPVDVLIDTENASLGHSNQTFYPPFSTENTGALGDMVDSGLFDISSSFQESSMQGVSEGDTSAFSSASQTSQTVSPKDEALASAPPLSPSDASWLLNTSKLSSKSEIFDLSDTSALGLPLPLGLTFNTPSPAPLRSPKTTAQNSSPSIKMENRPRSNQESSPHRHPLLLHRPLLLQSLPEFQDLVSILQQSLFFLALLIQWKTQLWSLQLSPSWKCRVPADSFPCPSFQHFLSLPPIGGYKEDLNQPPHLNSSLLYLAIKCLLIFP</sequence>
<name>A0AAV9QRD1_9TELE</name>
<keyword evidence="3" id="KW-1185">Reference proteome</keyword>
<feature type="compositionally biased region" description="Polar residues" evidence="1">
    <location>
        <begin position="489"/>
        <end position="498"/>
    </location>
</feature>
<feature type="compositionally biased region" description="Polar residues" evidence="1">
    <location>
        <begin position="521"/>
        <end position="531"/>
    </location>
</feature>
<feature type="region of interest" description="Disordered" evidence="1">
    <location>
        <begin position="477"/>
        <end position="498"/>
    </location>
</feature>
<accession>A0AAV9QRD1</accession>
<feature type="compositionally biased region" description="Low complexity" evidence="1">
    <location>
        <begin position="601"/>
        <end position="629"/>
    </location>
</feature>
<dbReference type="EMBL" id="JAHHUM010003031">
    <property type="protein sequence ID" value="KAK5598637.1"/>
    <property type="molecule type" value="Genomic_DNA"/>
</dbReference>
<reference evidence="2 3" key="1">
    <citation type="submission" date="2021-06" db="EMBL/GenBank/DDBJ databases">
        <authorList>
            <person name="Palmer J.M."/>
        </authorList>
    </citation>
    <scope>NUCLEOTIDE SEQUENCE [LARGE SCALE GENOMIC DNA]</scope>
    <source>
        <strain evidence="2 3">MEX-2019</strain>
        <tissue evidence="2">Muscle</tissue>
    </source>
</reference>
<dbReference type="AlphaFoldDB" id="A0AAV9QRD1"/>
<feature type="compositionally biased region" description="Basic and acidic residues" evidence="1">
    <location>
        <begin position="362"/>
        <end position="377"/>
    </location>
</feature>
<feature type="compositionally biased region" description="Gly residues" evidence="1">
    <location>
        <begin position="57"/>
        <end position="66"/>
    </location>
</feature>
<feature type="region of interest" description="Disordered" evidence="1">
    <location>
        <begin position="20"/>
        <end position="68"/>
    </location>
</feature>